<gene>
    <name evidence="2" type="ORF">BB560_005146</name>
</gene>
<comment type="caution">
    <text evidence="2">The sequence shown here is derived from an EMBL/GenBank/DDBJ whole genome shotgun (WGS) entry which is preliminary data.</text>
</comment>
<keyword evidence="3" id="KW-1185">Reference proteome</keyword>
<evidence type="ECO:0000256" key="1">
    <source>
        <dbReference type="SAM" id="SignalP"/>
    </source>
</evidence>
<name>A0A2T9Z799_9FUNG</name>
<protein>
    <submittedName>
        <fullName evidence="2">Uncharacterized protein</fullName>
    </submittedName>
</protein>
<proteinExistence type="predicted"/>
<dbReference type="AlphaFoldDB" id="A0A2T9Z799"/>
<feature type="signal peptide" evidence="1">
    <location>
        <begin position="1"/>
        <end position="22"/>
    </location>
</feature>
<reference evidence="2 3" key="1">
    <citation type="journal article" date="2018" name="MBio">
        <title>Comparative Genomics Reveals the Core Gene Toolbox for the Fungus-Insect Symbiosis.</title>
        <authorList>
            <person name="Wang Y."/>
            <person name="Stata M."/>
            <person name="Wang W."/>
            <person name="Stajich J.E."/>
            <person name="White M.M."/>
            <person name="Moncalvo J.M."/>
        </authorList>
    </citation>
    <scope>NUCLEOTIDE SEQUENCE [LARGE SCALE GENOMIC DNA]</scope>
    <source>
        <strain evidence="2 3">SC-DP-2</strain>
    </source>
</reference>
<keyword evidence="1" id="KW-0732">Signal</keyword>
<organism evidence="2 3">
    <name type="scientific">Smittium megazygosporum</name>
    <dbReference type="NCBI Taxonomy" id="133381"/>
    <lineage>
        <taxon>Eukaryota</taxon>
        <taxon>Fungi</taxon>
        <taxon>Fungi incertae sedis</taxon>
        <taxon>Zoopagomycota</taxon>
        <taxon>Kickxellomycotina</taxon>
        <taxon>Harpellomycetes</taxon>
        <taxon>Harpellales</taxon>
        <taxon>Legeriomycetaceae</taxon>
        <taxon>Smittium</taxon>
    </lineage>
</organism>
<dbReference type="Proteomes" id="UP000245609">
    <property type="component" value="Unassembled WGS sequence"/>
</dbReference>
<dbReference type="EMBL" id="MBFS01001959">
    <property type="protein sequence ID" value="PVV00468.1"/>
    <property type="molecule type" value="Genomic_DNA"/>
</dbReference>
<accession>A0A2T9Z799</accession>
<evidence type="ECO:0000313" key="3">
    <source>
        <dbReference type="Proteomes" id="UP000245609"/>
    </source>
</evidence>
<evidence type="ECO:0000313" key="2">
    <source>
        <dbReference type="EMBL" id="PVV00468.1"/>
    </source>
</evidence>
<feature type="chain" id="PRO_5015593349" evidence="1">
    <location>
        <begin position="23"/>
        <end position="501"/>
    </location>
</feature>
<dbReference type="STRING" id="133381.A0A2T9Z799"/>
<sequence length="501" mass="53297">MVSYTTISILFASSFLFSATNAFSLRTPMFGASNDIVFEKRANGQKFDPSPFSKQVSVSPTNLTTTDNIKCFPKNSDVNCSWDQIYINCKDKYFYMTFTPSITSCSGCSEGPHFAGNLNTAYVDWIGTSLPVNQVGVLSLNKANGPIGGNGYISGINPFEASRNLGLDPSKAFSYTYFFAFDQNGIKLGVENIITVESSDMTKISDVFNSYTSYMRVTSSVNGALRLNNIKVFCHPDSPAASSALTVTTIATIIQPTTVVQQNTLTATITVTTTTETTKPTTVVQPTTVIQSTTVIQPTTVTMTTTAIVTKPTTVLESTTVTSTTILTVPRSPSTCSMPSPQATQCPSSLKIGTIQLDSSSSNKDYGSQDPIQVLCPSKDFTLTADISSNADLFVGLFDASGACSSKGMFELQLGLISGTNKVSNLKKLQTTLTSYNKRDSSVAIKIVSSGGEITAYSGGKQVISAPFSGLNVNSIIMTPFTGKAVANNVVLTCGGPIKYC</sequence>